<evidence type="ECO:0000256" key="3">
    <source>
        <dbReference type="ARBA" id="ARBA00022723"/>
    </source>
</evidence>
<dbReference type="InterPro" id="IPR001645">
    <property type="entry name" value="Folylpolyglutamate_synth"/>
</dbReference>
<organism evidence="8">
    <name type="scientific">mine drainage metagenome</name>
    <dbReference type="NCBI Taxonomy" id="410659"/>
    <lineage>
        <taxon>unclassified sequences</taxon>
        <taxon>metagenomes</taxon>
        <taxon>ecological metagenomes</taxon>
    </lineage>
</organism>
<sequence length="207" mass="23355">HNEKAGIIKKARPIVTSELKEEALKEIRYAAHSNNSRMTEVSKSCVVRNLDSSKDYLLFVLKTDKAEYSIESKLVGDFQVDNICAAIKAIEESGVDIDPDKIETGIANTRWPGRLEIIKKDPMVVVDCAHNPPAANSLSISYNKIFNEKPVLLIGMLLDKDHYSYIRNIRKISDHVVFTRPDEPERSLDPKILLSESSGIFFICNCY</sequence>
<dbReference type="InterPro" id="IPR036615">
    <property type="entry name" value="Mur_ligase_C_dom_sf"/>
</dbReference>
<dbReference type="SUPFAM" id="SSF53623">
    <property type="entry name" value="MurD-like peptide ligases, catalytic domain"/>
    <property type="match status" value="1"/>
</dbReference>
<feature type="non-terminal residue" evidence="8">
    <location>
        <position position="1"/>
    </location>
</feature>
<dbReference type="InterPro" id="IPR004101">
    <property type="entry name" value="Mur_ligase_C"/>
</dbReference>
<dbReference type="GO" id="GO:0005524">
    <property type="term" value="F:ATP binding"/>
    <property type="evidence" value="ECO:0007669"/>
    <property type="project" value="UniProtKB-KW"/>
</dbReference>
<keyword evidence="4" id="KW-0547">Nucleotide-binding</keyword>
<dbReference type="InterPro" id="IPR036565">
    <property type="entry name" value="Mur-like_cat_sf"/>
</dbReference>
<dbReference type="PANTHER" id="PTHR11136:SF0">
    <property type="entry name" value="DIHYDROFOLATE SYNTHETASE-RELATED"/>
    <property type="match status" value="1"/>
</dbReference>
<comment type="caution">
    <text evidence="8">The sequence shown here is derived from an EMBL/GenBank/DDBJ whole genome shotgun (WGS) entry which is preliminary data.</text>
</comment>
<dbReference type="Gene3D" id="3.90.190.20">
    <property type="entry name" value="Mur ligase, C-terminal domain"/>
    <property type="match status" value="1"/>
</dbReference>
<dbReference type="PANTHER" id="PTHR11136">
    <property type="entry name" value="FOLYLPOLYGLUTAMATE SYNTHASE-RELATED"/>
    <property type="match status" value="1"/>
</dbReference>
<dbReference type="SUPFAM" id="SSF53244">
    <property type="entry name" value="MurD-like peptide ligases, peptide-binding domain"/>
    <property type="match status" value="1"/>
</dbReference>
<dbReference type="AlphaFoldDB" id="T0Z4D9"/>
<evidence type="ECO:0000256" key="6">
    <source>
        <dbReference type="ARBA" id="ARBA00022842"/>
    </source>
</evidence>
<dbReference type="GO" id="GO:0008841">
    <property type="term" value="F:dihydrofolate synthase activity"/>
    <property type="evidence" value="ECO:0007669"/>
    <property type="project" value="TreeGrafter"/>
</dbReference>
<keyword evidence="2" id="KW-0436">Ligase</keyword>
<keyword evidence="5" id="KW-0067">ATP-binding</keyword>
<keyword evidence="3" id="KW-0479">Metal-binding</keyword>
<dbReference type="EMBL" id="AUZX01011569">
    <property type="protein sequence ID" value="EQD42841.1"/>
    <property type="molecule type" value="Genomic_DNA"/>
</dbReference>
<comment type="similarity">
    <text evidence="1">Belongs to the folylpolyglutamate synthase family.</text>
</comment>
<evidence type="ECO:0000313" key="8">
    <source>
        <dbReference type="EMBL" id="EQD42841.1"/>
    </source>
</evidence>
<protein>
    <submittedName>
        <fullName evidence="8">Folylpolyglutamate synthase</fullName>
    </submittedName>
</protein>
<evidence type="ECO:0000256" key="1">
    <source>
        <dbReference type="ARBA" id="ARBA00008276"/>
    </source>
</evidence>
<evidence type="ECO:0000256" key="2">
    <source>
        <dbReference type="ARBA" id="ARBA00022598"/>
    </source>
</evidence>
<feature type="domain" description="Mur ligase C-terminal" evidence="7">
    <location>
        <begin position="113"/>
        <end position="195"/>
    </location>
</feature>
<name>T0Z4D9_9ZZZZ</name>
<dbReference type="Pfam" id="PF02875">
    <property type="entry name" value="Mur_ligase_C"/>
    <property type="match status" value="1"/>
</dbReference>
<dbReference type="GO" id="GO:0005737">
    <property type="term" value="C:cytoplasm"/>
    <property type="evidence" value="ECO:0007669"/>
    <property type="project" value="TreeGrafter"/>
</dbReference>
<dbReference type="GO" id="GO:0046872">
    <property type="term" value="F:metal ion binding"/>
    <property type="evidence" value="ECO:0007669"/>
    <property type="project" value="UniProtKB-KW"/>
</dbReference>
<reference evidence="8" key="2">
    <citation type="journal article" date="2014" name="ISME J.">
        <title>Microbial stratification in low pH oxic and suboxic macroscopic growths along an acid mine drainage.</title>
        <authorList>
            <person name="Mendez-Garcia C."/>
            <person name="Mesa V."/>
            <person name="Sprenger R.R."/>
            <person name="Richter M."/>
            <person name="Diez M.S."/>
            <person name="Solano J."/>
            <person name="Bargiela R."/>
            <person name="Golyshina O.V."/>
            <person name="Manteca A."/>
            <person name="Ramos J.L."/>
            <person name="Gallego J.R."/>
            <person name="Llorente I."/>
            <person name="Martins Dos Santos V.A."/>
            <person name="Jensen O.N."/>
            <person name="Pelaez A.I."/>
            <person name="Sanchez J."/>
            <person name="Ferrer M."/>
        </authorList>
    </citation>
    <scope>NUCLEOTIDE SEQUENCE</scope>
</reference>
<keyword evidence="6" id="KW-0460">Magnesium</keyword>
<proteinExistence type="inferred from homology"/>
<accession>T0Z4D9</accession>
<evidence type="ECO:0000256" key="4">
    <source>
        <dbReference type="ARBA" id="ARBA00022741"/>
    </source>
</evidence>
<dbReference type="GO" id="GO:0004326">
    <property type="term" value="F:tetrahydrofolylpolyglutamate synthase activity"/>
    <property type="evidence" value="ECO:0007669"/>
    <property type="project" value="InterPro"/>
</dbReference>
<dbReference type="Gene3D" id="3.40.1190.10">
    <property type="entry name" value="Mur-like, catalytic domain"/>
    <property type="match status" value="1"/>
</dbReference>
<evidence type="ECO:0000256" key="5">
    <source>
        <dbReference type="ARBA" id="ARBA00022840"/>
    </source>
</evidence>
<reference evidence="8" key="1">
    <citation type="submission" date="2013-08" db="EMBL/GenBank/DDBJ databases">
        <authorList>
            <person name="Mendez C."/>
            <person name="Richter M."/>
            <person name="Ferrer M."/>
            <person name="Sanchez J."/>
        </authorList>
    </citation>
    <scope>NUCLEOTIDE SEQUENCE</scope>
</reference>
<evidence type="ECO:0000259" key="7">
    <source>
        <dbReference type="Pfam" id="PF02875"/>
    </source>
</evidence>
<gene>
    <name evidence="8" type="ORF">B1A_15764</name>
</gene>